<keyword evidence="6" id="KW-1185">Reference proteome</keyword>
<evidence type="ECO:0000256" key="2">
    <source>
        <dbReference type="ARBA" id="ARBA00022679"/>
    </source>
</evidence>
<dbReference type="EMBL" id="PRLK01000010">
    <property type="protein sequence ID" value="RYC72359.1"/>
    <property type="molecule type" value="Genomic_DNA"/>
</dbReference>
<dbReference type="PANTHER" id="PTHR21015">
    <property type="entry name" value="UDP-N-ACETYLGLUCOSAMINE--N-ACETYLMURAMYL-(PENTAPEPTIDE) PYROPHOSPHORYL-UNDECAPRENOL N-ACETYLGLUCOSAMINE TRANSFERASE 1"/>
    <property type="match status" value="1"/>
</dbReference>
<evidence type="ECO:0000259" key="4">
    <source>
        <dbReference type="Pfam" id="PF04101"/>
    </source>
</evidence>
<dbReference type="Pfam" id="PF04101">
    <property type="entry name" value="Glyco_tran_28_C"/>
    <property type="match status" value="1"/>
</dbReference>
<dbReference type="PANTHER" id="PTHR21015:SF22">
    <property type="entry name" value="GLYCOSYLTRANSFERASE"/>
    <property type="match status" value="1"/>
</dbReference>
<evidence type="ECO:0000256" key="1">
    <source>
        <dbReference type="ARBA" id="ARBA00022676"/>
    </source>
</evidence>
<proteinExistence type="predicted"/>
<name>A0ABY0FHB0_9BACT</name>
<protein>
    <submittedName>
        <fullName evidence="5">UDP-N-acetylglucosamine--N-acetylmuramyl-(Pentapeptide) pyrophosphoryl-undecaprenol N-acetylglucosamine transferase</fullName>
        <ecNumber evidence="5">2.4.1.227</ecNumber>
    </submittedName>
</protein>
<dbReference type="CDD" id="cd03785">
    <property type="entry name" value="GT28_MurG"/>
    <property type="match status" value="1"/>
</dbReference>
<dbReference type="EC" id="2.4.1.227" evidence="5"/>
<accession>A0ABY0FHB0</accession>
<reference evidence="5 6" key="1">
    <citation type="journal article" date="2018" name="bioRxiv">
        <title>Evidence of independent acquisition and adaption of ultra-small bacteria to human hosts across the highly diverse yet reduced genomes of the phylum Saccharibacteria.</title>
        <authorList>
            <person name="McLean J.S."/>
            <person name="Bor B."/>
            <person name="To T.T."/>
            <person name="Liu Q."/>
            <person name="Kearns K.A."/>
            <person name="Solden L.M."/>
            <person name="Wrighton K.C."/>
            <person name="He X."/>
            <person name="Shi W."/>
        </authorList>
    </citation>
    <scope>NUCLEOTIDE SEQUENCE [LARGE SCALE GENOMIC DNA]</scope>
    <source>
        <strain evidence="5 6">TM7_CMJM_G6_1_HOT_870</strain>
    </source>
</reference>
<dbReference type="GO" id="GO:0016757">
    <property type="term" value="F:glycosyltransferase activity"/>
    <property type="evidence" value="ECO:0007669"/>
    <property type="project" value="UniProtKB-KW"/>
</dbReference>
<dbReference type="InterPro" id="IPR004276">
    <property type="entry name" value="GlycoTrans_28_N"/>
</dbReference>
<evidence type="ECO:0000313" key="6">
    <source>
        <dbReference type="Proteomes" id="UP001190925"/>
    </source>
</evidence>
<organism evidence="5 6">
    <name type="scientific">Candidatus Nanogingivalis gingivitcus</name>
    <dbReference type="NCBI Taxonomy" id="2171992"/>
    <lineage>
        <taxon>Bacteria</taxon>
        <taxon>Candidatus Saccharimonadota</taxon>
        <taxon>Candidatus Nanosyncoccalia</taxon>
        <taxon>Candidatus Nanogingivales</taxon>
        <taxon>Candidatus Nanogingivalaceae</taxon>
        <taxon>Candidatus Nanogingivalis</taxon>
    </lineage>
</organism>
<comment type="caution">
    <text evidence="5">The sequence shown here is derived from an EMBL/GenBank/DDBJ whole genome shotgun (WGS) entry which is preliminary data.</text>
</comment>
<feature type="domain" description="Glycosyl transferase family 28 C-terminal" evidence="4">
    <location>
        <begin position="162"/>
        <end position="327"/>
    </location>
</feature>
<keyword evidence="2 5" id="KW-0808">Transferase</keyword>
<dbReference type="Pfam" id="PF03033">
    <property type="entry name" value="Glyco_transf_28"/>
    <property type="match status" value="1"/>
</dbReference>
<dbReference type="Proteomes" id="UP001190925">
    <property type="component" value="Unassembled WGS sequence"/>
</dbReference>
<sequence>MQSEFNGNIKVSTIYSGKFRRYNHLTFFQHLAIPSIVFNNIIDMFRIIMGIIQSFCKLIIERPDVIFCKGGFVCVPVGLTAYILRIPIVIHDSDAHAGLANRILSRFAKRIATGAPLEFYNYPKDISTYVGIPIKKEFKPYNLAERKELKKVLGFNTSKSLIVVTGGGLGAARLNNAIVKEASKLAKKTQILLISGMGQYKELKEITETKKIKDFYLEGFIAGNMWQYLAAADIVIARAGATSNLELSSLAKPTILVPNARLTGGHQLKNAQVYAKNKAVIIVSDDEIEDNPNKLSNEILKLISNPKKMEEMSGKFVKFAKPKAADDMASIILEIANK</sequence>
<evidence type="ECO:0000259" key="3">
    <source>
        <dbReference type="Pfam" id="PF03033"/>
    </source>
</evidence>
<dbReference type="Gene3D" id="3.40.50.2000">
    <property type="entry name" value="Glycogen Phosphorylase B"/>
    <property type="match status" value="2"/>
</dbReference>
<dbReference type="InterPro" id="IPR007235">
    <property type="entry name" value="Glyco_trans_28_C"/>
</dbReference>
<dbReference type="SUPFAM" id="SSF53756">
    <property type="entry name" value="UDP-Glycosyltransferase/glycogen phosphorylase"/>
    <property type="match status" value="1"/>
</dbReference>
<reference evidence="5 6" key="2">
    <citation type="journal article" date="2020" name="Cell Rep.">
        <title>Acquisition and Adaptation of Ultra-small Parasitic Reduced Genome Bacteria to Mammalian Hosts.</title>
        <authorList>
            <person name="McLean J.S."/>
            <person name="Bor B."/>
            <person name="Kerns K.A."/>
            <person name="Liu Q."/>
            <person name="To T.T."/>
            <person name="Solden L."/>
            <person name="Hendrickson E.L."/>
            <person name="Wrighton K."/>
            <person name="Shi W."/>
            <person name="He X."/>
        </authorList>
    </citation>
    <scope>NUCLEOTIDE SEQUENCE [LARGE SCALE GENOMIC DNA]</scope>
    <source>
        <strain evidence="5 6">TM7_CMJM_G6_1_HOT_870</strain>
    </source>
</reference>
<evidence type="ECO:0000313" key="5">
    <source>
        <dbReference type="EMBL" id="RYC72359.1"/>
    </source>
</evidence>
<gene>
    <name evidence="5" type="primary">murG</name>
    <name evidence="5" type="ORF">G6CMJM_00566</name>
</gene>
<feature type="domain" description="Glycosyltransferase family 28 N-terminal" evidence="3">
    <location>
        <begin position="36"/>
        <end position="112"/>
    </location>
</feature>
<keyword evidence="1 5" id="KW-0328">Glycosyltransferase</keyword>